<dbReference type="EMBL" id="RYZR01000008">
    <property type="protein sequence ID" value="RUL61483.1"/>
    <property type="molecule type" value="Genomic_DNA"/>
</dbReference>
<evidence type="ECO:0000313" key="2">
    <source>
        <dbReference type="EMBL" id="RUL61483.1"/>
    </source>
</evidence>
<keyword evidence="1" id="KW-0472">Membrane</keyword>
<feature type="transmembrane region" description="Helical" evidence="1">
    <location>
        <begin position="41"/>
        <end position="66"/>
    </location>
</feature>
<dbReference type="RefSeq" id="WP_126675193.1">
    <property type="nucleotide sequence ID" value="NZ_RYZR01000008.1"/>
</dbReference>
<organism evidence="2 3">
    <name type="scientific">Dyella dinghuensis</name>
    <dbReference type="NCBI Taxonomy" id="1920169"/>
    <lineage>
        <taxon>Bacteria</taxon>
        <taxon>Pseudomonadati</taxon>
        <taxon>Pseudomonadota</taxon>
        <taxon>Gammaproteobacteria</taxon>
        <taxon>Lysobacterales</taxon>
        <taxon>Rhodanobacteraceae</taxon>
        <taxon>Dyella</taxon>
    </lineage>
</organism>
<feature type="transmembrane region" description="Helical" evidence="1">
    <location>
        <begin position="78"/>
        <end position="102"/>
    </location>
</feature>
<protein>
    <recommendedName>
        <fullName evidence="4">Pr6Pr family membrane protein</fullName>
    </recommendedName>
</protein>
<evidence type="ECO:0000256" key="1">
    <source>
        <dbReference type="SAM" id="Phobius"/>
    </source>
</evidence>
<dbReference type="InterPro" id="IPR049713">
    <property type="entry name" value="Pr6Pr-like"/>
</dbReference>
<sequence length="222" mass="24687">MATSGKAAKALLGLTAVVVFVALALQFYLSLRLAEANGKSIGYGVVLYLGFFTITTNLLVLLASVAPMMAPASWLGRFFVRPVAVGWVATSIAFVSVAYFLLLRHVWKPQGLQLIADVLLHYVVPALYVLFSFVALRAMRLRWVLPFWWSIYPLIYFIYAMVRGEVIGAYPYGFIDASALGYATTFRNAVFLLIAFLMLAYLLILLWRVGAEPLSRSDKTLL</sequence>
<evidence type="ECO:0000313" key="3">
    <source>
        <dbReference type="Proteomes" id="UP000267077"/>
    </source>
</evidence>
<feature type="transmembrane region" description="Helical" evidence="1">
    <location>
        <begin position="114"/>
        <end position="136"/>
    </location>
</feature>
<feature type="transmembrane region" description="Helical" evidence="1">
    <location>
        <begin position="189"/>
        <end position="209"/>
    </location>
</feature>
<keyword evidence="3" id="KW-1185">Reference proteome</keyword>
<gene>
    <name evidence="2" type="ORF">EKH79_17770</name>
</gene>
<feature type="transmembrane region" description="Helical" evidence="1">
    <location>
        <begin position="143"/>
        <end position="162"/>
    </location>
</feature>
<accession>A0A3S0QVA5</accession>
<dbReference type="OrthoDB" id="9809977at2"/>
<dbReference type="Proteomes" id="UP000267077">
    <property type="component" value="Unassembled WGS sequence"/>
</dbReference>
<evidence type="ECO:0008006" key="4">
    <source>
        <dbReference type="Google" id="ProtNLM"/>
    </source>
</evidence>
<dbReference type="AlphaFoldDB" id="A0A3S0QVA5"/>
<proteinExistence type="predicted"/>
<comment type="caution">
    <text evidence="2">The sequence shown here is derived from an EMBL/GenBank/DDBJ whole genome shotgun (WGS) entry which is preliminary data.</text>
</comment>
<dbReference type="NCBIfam" id="NF038065">
    <property type="entry name" value="Pr6Pr"/>
    <property type="match status" value="1"/>
</dbReference>
<reference evidence="2 3" key="1">
    <citation type="submission" date="2018-12" db="EMBL/GenBank/DDBJ databases">
        <title>Dyella dinghuensis sp. nov. DHOA06 and Dyella choica sp. nov. 4M-K27, isolated from forest soil.</title>
        <authorList>
            <person name="Qiu L.-H."/>
            <person name="Gao Z.-H."/>
        </authorList>
    </citation>
    <scope>NUCLEOTIDE SEQUENCE [LARGE SCALE GENOMIC DNA]</scope>
    <source>
        <strain evidence="2 3">DHOA06</strain>
    </source>
</reference>
<feature type="transmembrane region" description="Helical" evidence="1">
    <location>
        <begin position="7"/>
        <end position="29"/>
    </location>
</feature>
<name>A0A3S0QVA5_9GAMM</name>
<keyword evidence="1" id="KW-0812">Transmembrane</keyword>
<keyword evidence="1" id="KW-1133">Transmembrane helix</keyword>